<dbReference type="AlphaFoldDB" id="A0A2S0M778"/>
<sequence length="309" mass="34039">MEILITGGAGFIGSHILEQLNERPDVDVVVFDNLSSGSRDHVPARMELVEGDVCDEEAVDAVFADHHFDAVVHLAAQTMVPTSVEQPVLDCQINLEGVLHVLEACRTHGVPHILFSSSAAVYGDNLNIPLEETERLVPTSPYGITKMTTEHYLRVYHELYGMDATVFRFANVYGERQGEKGEGGVVSIFCKLLSQHQGLTVFGDGNQTRDFVYAGDIAQAIIRALPLKGYHTMNVSTGQETSVNDLIHSFEKAVGYPVEVTYTAPRTGDILRSVLGNGALKANLDFVPAMDLEEGIRRTYEWYQGQWAQ</sequence>
<dbReference type="InterPro" id="IPR036291">
    <property type="entry name" value="NAD(P)-bd_dom_sf"/>
</dbReference>
<accession>A0A2S0M778</accession>
<comment type="similarity">
    <text evidence="1">Belongs to the NAD(P)-dependent epimerase/dehydratase family.</text>
</comment>
<dbReference type="InterPro" id="IPR001509">
    <property type="entry name" value="Epimerase_deHydtase"/>
</dbReference>
<dbReference type="SUPFAM" id="SSF51735">
    <property type="entry name" value="NAD(P)-binding Rossmann-fold domains"/>
    <property type="match status" value="1"/>
</dbReference>
<dbReference type="RefSeq" id="WP_027895357.1">
    <property type="nucleotide sequence ID" value="NZ_CP027569.1"/>
</dbReference>
<evidence type="ECO:0000313" key="4">
    <source>
        <dbReference type="Proteomes" id="UP000238358"/>
    </source>
</evidence>
<protein>
    <submittedName>
        <fullName evidence="3">UDP-glucose 4-epimerase</fullName>
    </submittedName>
</protein>
<dbReference type="Proteomes" id="UP000238358">
    <property type="component" value="Chromosome"/>
</dbReference>
<dbReference type="Gene3D" id="3.40.50.720">
    <property type="entry name" value="NAD(P)-binding Rossmann-like Domain"/>
    <property type="match status" value="1"/>
</dbReference>
<proteinExistence type="inferred from homology"/>
<dbReference type="Pfam" id="PF01370">
    <property type="entry name" value="Epimerase"/>
    <property type="match status" value="1"/>
</dbReference>
<gene>
    <name evidence="3" type="ORF">C6Y28_06540</name>
</gene>
<name>A0A2S0M778_MEGEL</name>
<dbReference type="OrthoDB" id="9801785at2"/>
<evidence type="ECO:0000256" key="1">
    <source>
        <dbReference type="ARBA" id="ARBA00007637"/>
    </source>
</evidence>
<feature type="domain" description="NAD-dependent epimerase/dehydratase" evidence="2">
    <location>
        <begin position="3"/>
        <end position="235"/>
    </location>
</feature>
<evidence type="ECO:0000259" key="2">
    <source>
        <dbReference type="Pfam" id="PF01370"/>
    </source>
</evidence>
<dbReference type="PANTHER" id="PTHR43000">
    <property type="entry name" value="DTDP-D-GLUCOSE 4,6-DEHYDRATASE-RELATED"/>
    <property type="match status" value="1"/>
</dbReference>
<reference evidence="3 4" key="1">
    <citation type="journal article" date="2018" name="Genome Announc.">
        <title>Complete genomes of two Megasphaera elsdenii strains, NCIMB 702410 and ATCC 25940.</title>
        <authorList>
            <person name="Hatmaker E.A."/>
            <person name="O'Dell K."/>
            <person name="Riley L.A."/>
            <person name="Klingeman D.M."/>
            <person name="Guss A.M."/>
        </authorList>
    </citation>
    <scope>NUCLEOTIDE SEQUENCE [LARGE SCALE GENOMIC DNA]</scope>
    <source>
        <strain evidence="3 4">NCIMB702410</strain>
    </source>
</reference>
<organism evidence="3 4">
    <name type="scientific">Megasphaera elsdenii</name>
    <dbReference type="NCBI Taxonomy" id="907"/>
    <lineage>
        <taxon>Bacteria</taxon>
        <taxon>Bacillati</taxon>
        <taxon>Bacillota</taxon>
        <taxon>Negativicutes</taxon>
        <taxon>Veillonellales</taxon>
        <taxon>Veillonellaceae</taxon>
        <taxon>Megasphaera</taxon>
    </lineage>
</organism>
<dbReference type="EMBL" id="CP027569">
    <property type="protein sequence ID" value="AVO27286.1"/>
    <property type="molecule type" value="Genomic_DNA"/>
</dbReference>
<evidence type="ECO:0000313" key="3">
    <source>
        <dbReference type="EMBL" id="AVO27286.1"/>
    </source>
</evidence>